<reference evidence="7 8" key="1">
    <citation type="submission" date="2018-10" db="EMBL/GenBank/DDBJ databases">
        <title>Phylogenomics of Brevibacillus.</title>
        <authorList>
            <person name="Dunlap C."/>
        </authorList>
    </citation>
    <scope>NUCLEOTIDE SEQUENCE [LARGE SCALE GENOMIC DNA]</scope>
    <source>
        <strain evidence="7 8">JCM 15716</strain>
    </source>
</reference>
<dbReference type="PIRSF" id="PIRSF006060">
    <property type="entry name" value="AA_transporter"/>
    <property type="match status" value="1"/>
</dbReference>
<evidence type="ECO:0000256" key="3">
    <source>
        <dbReference type="ARBA" id="ARBA00022989"/>
    </source>
</evidence>
<keyword evidence="4 5" id="KW-0472">Membrane</keyword>
<name>A0A3M8DE43_9BACL</name>
<evidence type="ECO:0000313" key="8">
    <source>
        <dbReference type="Proteomes" id="UP000271031"/>
    </source>
</evidence>
<comment type="caution">
    <text evidence="7">The sequence shown here is derived from an EMBL/GenBank/DDBJ whole genome shotgun (WGS) entry which is preliminary data.</text>
</comment>
<keyword evidence="3 5" id="KW-1133">Transmembrane helix</keyword>
<dbReference type="Gene3D" id="1.20.1740.10">
    <property type="entry name" value="Amino acid/polyamine transporter I"/>
    <property type="match status" value="1"/>
</dbReference>
<feature type="transmembrane region" description="Helical" evidence="5">
    <location>
        <begin position="235"/>
        <end position="253"/>
    </location>
</feature>
<keyword evidence="2 5" id="KW-0812">Transmembrane</keyword>
<dbReference type="Pfam" id="PF00324">
    <property type="entry name" value="AA_permease"/>
    <property type="match status" value="1"/>
</dbReference>
<evidence type="ECO:0000256" key="1">
    <source>
        <dbReference type="ARBA" id="ARBA00004141"/>
    </source>
</evidence>
<feature type="transmembrane region" description="Helical" evidence="5">
    <location>
        <begin position="373"/>
        <end position="391"/>
    </location>
</feature>
<feature type="transmembrane region" description="Helical" evidence="5">
    <location>
        <begin position="85"/>
        <end position="105"/>
    </location>
</feature>
<sequence length="496" mass="54553">MCDRLLIACACVNDGDTVCCPLLHYIVRKFKLLLFTIRERCVTVNSEIKLQRSLTLLPAVLFGLAFMSLGTVFSTFGIASVESHGMIVGSYILALVVMLFTAYSYGQMAKAYPISGAAYSYVQRSIHPHLGFMVGWSILMDYLFTPMVNFLLFRIYFAASFPSVPEYVWVLLMIVTVGFVNIKGITLASIVNRIIISSVVLFLLIFCILSIHTVLNGTGTATLATSTPVFNPQESFSLLVAGAAILCFSFLGFDSVSTLSEETINPEKTIPKAIFISTLIGGLIFIFVAYVTYCVWPDYTTFKDPSSVSLDIIKLVGGNVLAAFFLAVKAVGFFASAVASQASTSRVLYSMGRDGQLPRSFFGTLHPKFQTPVNNILLISAFSLLALFLSLDLVASFINFGAFFAFTCVNIAVIKHYFIDRKQETARSFKSFLSHLLVPAIGAGLDIWMLINLDGYSKLLGAVWFVIGLVYLAFKTRGFRRKSPSIPEADRIIEQA</sequence>
<keyword evidence="8" id="KW-1185">Reference proteome</keyword>
<comment type="subcellular location">
    <subcellularLocation>
        <location evidence="1">Membrane</location>
        <topology evidence="1">Multi-pass membrane protein</topology>
    </subcellularLocation>
</comment>
<dbReference type="GO" id="GO:0005886">
    <property type="term" value="C:plasma membrane"/>
    <property type="evidence" value="ECO:0007669"/>
    <property type="project" value="UniProtKB-SubCell"/>
</dbReference>
<evidence type="ECO:0000259" key="6">
    <source>
        <dbReference type="Pfam" id="PF00324"/>
    </source>
</evidence>
<dbReference type="Proteomes" id="UP000271031">
    <property type="component" value="Unassembled WGS sequence"/>
</dbReference>
<dbReference type="GO" id="GO:0022857">
    <property type="term" value="F:transmembrane transporter activity"/>
    <property type="evidence" value="ECO:0007669"/>
    <property type="project" value="InterPro"/>
</dbReference>
<dbReference type="AlphaFoldDB" id="A0A3M8DE43"/>
<evidence type="ECO:0000256" key="2">
    <source>
        <dbReference type="ARBA" id="ARBA00022692"/>
    </source>
</evidence>
<dbReference type="InterPro" id="IPR050367">
    <property type="entry name" value="APC_superfamily"/>
</dbReference>
<feature type="transmembrane region" description="Helical" evidence="5">
    <location>
        <begin position="457"/>
        <end position="474"/>
    </location>
</feature>
<feature type="transmembrane region" description="Helical" evidence="5">
    <location>
        <begin position="126"/>
        <end position="144"/>
    </location>
</feature>
<evidence type="ECO:0000256" key="5">
    <source>
        <dbReference type="SAM" id="Phobius"/>
    </source>
</evidence>
<evidence type="ECO:0000256" key="4">
    <source>
        <dbReference type="ARBA" id="ARBA00023136"/>
    </source>
</evidence>
<accession>A0A3M8DE43</accession>
<feature type="transmembrane region" description="Helical" evidence="5">
    <location>
        <begin position="56"/>
        <end position="79"/>
    </location>
</feature>
<gene>
    <name evidence="7" type="ORF">EDM56_17735</name>
</gene>
<feature type="transmembrane region" description="Helical" evidence="5">
    <location>
        <begin position="397"/>
        <end position="419"/>
    </location>
</feature>
<proteinExistence type="predicted"/>
<feature type="transmembrane region" description="Helical" evidence="5">
    <location>
        <begin position="316"/>
        <end position="339"/>
    </location>
</feature>
<protein>
    <submittedName>
        <fullName evidence="7">APC family permease</fullName>
    </submittedName>
</protein>
<dbReference type="EMBL" id="RHHQ01000013">
    <property type="protein sequence ID" value="RNB85841.1"/>
    <property type="molecule type" value="Genomic_DNA"/>
</dbReference>
<feature type="transmembrane region" description="Helical" evidence="5">
    <location>
        <begin position="274"/>
        <end position="296"/>
    </location>
</feature>
<dbReference type="InterPro" id="IPR004841">
    <property type="entry name" value="AA-permease/SLC12A_dom"/>
</dbReference>
<feature type="transmembrane region" description="Helical" evidence="5">
    <location>
        <begin position="194"/>
        <end position="215"/>
    </location>
</feature>
<dbReference type="PANTHER" id="PTHR42770">
    <property type="entry name" value="AMINO ACID TRANSPORTER-RELATED"/>
    <property type="match status" value="1"/>
</dbReference>
<dbReference type="PANTHER" id="PTHR42770:SF8">
    <property type="entry name" value="PUTRESCINE IMPORTER PUUP"/>
    <property type="match status" value="1"/>
</dbReference>
<feature type="domain" description="Amino acid permease/ SLC12A" evidence="6">
    <location>
        <begin position="66"/>
        <end position="414"/>
    </location>
</feature>
<organism evidence="7 8">
    <name type="scientific">Brevibacillus fluminis</name>
    <dbReference type="NCBI Taxonomy" id="511487"/>
    <lineage>
        <taxon>Bacteria</taxon>
        <taxon>Bacillati</taxon>
        <taxon>Bacillota</taxon>
        <taxon>Bacilli</taxon>
        <taxon>Bacillales</taxon>
        <taxon>Paenibacillaceae</taxon>
        <taxon>Brevibacillus</taxon>
    </lineage>
</organism>
<dbReference type="OrthoDB" id="92719at2"/>
<feature type="transmembrane region" description="Helical" evidence="5">
    <location>
        <begin position="164"/>
        <end position="182"/>
    </location>
</feature>
<feature type="transmembrane region" description="Helical" evidence="5">
    <location>
        <begin position="431"/>
        <end position="451"/>
    </location>
</feature>
<evidence type="ECO:0000313" key="7">
    <source>
        <dbReference type="EMBL" id="RNB85841.1"/>
    </source>
</evidence>